<accession>A0AAF0H1D8</accession>
<feature type="transmembrane region" description="Helical" evidence="1">
    <location>
        <begin position="99"/>
        <end position="118"/>
    </location>
</feature>
<reference evidence="3" key="1">
    <citation type="submission" date="2019-04" db="EMBL/GenBank/DDBJ databases">
        <authorList>
            <person name="Chiang H.-Y."/>
            <person name="Huang Y.-Y."/>
            <person name="Chou L."/>
            <person name="Lai E.-M."/>
            <person name="Kuo C.-H."/>
        </authorList>
    </citation>
    <scope>NUCLEOTIDE SEQUENCE</scope>
    <source>
        <strain evidence="3">CFBP5506</strain>
    </source>
</reference>
<dbReference type="Pfam" id="PF10099">
    <property type="entry name" value="RskA_C"/>
    <property type="match status" value="1"/>
</dbReference>
<sequence length="234" mass="25173">MKFDRKDIPDLADDYVLGLLDALEAEAIEVALVHDAALRAAVSRSRERFLPLDTTVEPVAIKDDLWEKIETRLLPQTGAAYGTSPKTANDNRSNSWRGIALSAIAASLLLATGLAFSLTRPPDPLVIAVLLDENGQVKAVVEDFGNEKATVRMLADFAVPRDKTIQLWTLPSKEVGPVSLGLIEGVRSAKLEGPALPAPRSDQLYEITLEQAGGSPTGRPTGPILAKGFARMPR</sequence>
<dbReference type="EMBL" id="CP122963">
    <property type="protein sequence ID" value="WGM61414.1"/>
    <property type="molecule type" value="Genomic_DNA"/>
</dbReference>
<dbReference type="Proteomes" id="UP000305410">
    <property type="component" value="Chromosome Linear"/>
</dbReference>
<dbReference type="GO" id="GO:0006417">
    <property type="term" value="P:regulation of translation"/>
    <property type="evidence" value="ECO:0007669"/>
    <property type="project" value="TreeGrafter"/>
</dbReference>
<dbReference type="PANTHER" id="PTHR37461:SF1">
    <property type="entry name" value="ANTI-SIGMA-K FACTOR RSKA"/>
    <property type="match status" value="1"/>
</dbReference>
<dbReference type="GO" id="GO:0016989">
    <property type="term" value="F:sigma factor antagonist activity"/>
    <property type="evidence" value="ECO:0007669"/>
    <property type="project" value="TreeGrafter"/>
</dbReference>
<dbReference type="RefSeq" id="WP_080794691.1">
    <property type="nucleotide sequence ID" value="NZ_CP122963.1"/>
</dbReference>
<evidence type="ECO:0000259" key="2">
    <source>
        <dbReference type="Pfam" id="PF10099"/>
    </source>
</evidence>
<evidence type="ECO:0000313" key="4">
    <source>
        <dbReference type="Proteomes" id="UP000305410"/>
    </source>
</evidence>
<protein>
    <submittedName>
        <fullName evidence="3">Anti-sigma factor</fullName>
    </submittedName>
</protein>
<dbReference type="GO" id="GO:0005886">
    <property type="term" value="C:plasma membrane"/>
    <property type="evidence" value="ECO:0007669"/>
    <property type="project" value="InterPro"/>
</dbReference>
<dbReference type="InterPro" id="IPR051474">
    <property type="entry name" value="Anti-sigma-K/W_factor"/>
</dbReference>
<evidence type="ECO:0000256" key="1">
    <source>
        <dbReference type="SAM" id="Phobius"/>
    </source>
</evidence>
<organism evidence="3 4">
    <name type="scientific">Agrobacterium tumefaciens</name>
    <dbReference type="NCBI Taxonomy" id="358"/>
    <lineage>
        <taxon>Bacteria</taxon>
        <taxon>Pseudomonadati</taxon>
        <taxon>Pseudomonadota</taxon>
        <taxon>Alphaproteobacteria</taxon>
        <taxon>Hyphomicrobiales</taxon>
        <taxon>Rhizobiaceae</taxon>
        <taxon>Rhizobium/Agrobacterium group</taxon>
        <taxon>Agrobacterium</taxon>
        <taxon>Agrobacterium tumefaciens complex</taxon>
    </lineage>
</organism>
<feature type="domain" description="Anti-sigma K factor RskA C-terminal" evidence="2">
    <location>
        <begin position="101"/>
        <end position="224"/>
    </location>
</feature>
<proteinExistence type="predicted"/>
<keyword evidence="1" id="KW-0472">Membrane</keyword>
<name>A0AAF0H1D8_AGRTU</name>
<keyword evidence="1" id="KW-0812">Transmembrane</keyword>
<evidence type="ECO:0000313" key="3">
    <source>
        <dbReference type="EMBL" id="WGM61414.1"/>
    </source>
</evidence>
<reference evidence="3" key="2">
    <citation type="submission" date="2023-04" db="EMBL/GenBank/DDBJ databases">
        <title>Complete genome sequence of Agrobacterium salinitolerans CFBP5506.</title>
        <authorList>
            <person name="Yen H.-C."/>
            <person name="Yan X.-H."/>
            <person name="Lai E.-M."/>
            <person name="Kuo C.-H."/>
        </authorList>
    </citation>
    <scope>NUCLEOTIDE SEQUENCE</scope>
    <source>
        <strain evidence="3">CFBP5506</strain>
    </source>
</reference>
<gene>
    <name evidence="3" type="ORF">CFBP5506_17410</name>
</gene>
<dbReference type="AlphaFoldDB" id="A0AAF0H1D8"/>
<dbReference type="PANTHER" id="PTHR37461">
    <property type="entry name" value="ANTI-SIGMA-K FACTOR RSKA"/>
    <property type="match status" value="1"/>
</dbReference>
<keyword evidence="1" id="KW-1133">Transmembrane helix</keyword>
<dbReference type="InterPro" id="IPR018764">
    <property type="entry name" value="RskA_C"/>
</dbReference>